<feature type="domain" description="Fe/B12 periplasmic-binding" evidence="1">
    <location>
        <begin position="12"/>
        <end position="301"/>
    </location>
</feature>
<dbReference type="AlphaFoldDB" id="A0A382AVF2"/>
<dbReference type="EMBL" id="UINC01026935">
    <property type="protein sequence ID" value="SVB05281.1"/>
    <property type="molecule type" value="Genomic_DNA"/>
</dbReference>
<sequence length="325" mass="36594">MTSPIPKGNSKKIGTLLPSATEIVCALGLEKNLVGISHECDFPTSVTSLPKFTSSTIGQDRNSEDIHRSVESLLKNSLSVYDLDLDLLKLLKPDYLITQDLCDVCAVSFDQVTDACNKVLSANTKIISLRPQNLQDIWEDVHVVAQELEVIPAYEEFKEDVDRRIDFISKKVKTNGLEQKSVLTIEWYGPVMIGGLWLPEMIEIAGGRYLLATPGERALTVTRQNLSLIDPDVVIIKPCGFKLEQTLKELETLSRNVPLENWKATQKKNIFIVDGNAYFNRPGPRIMDSLEILSYCLHPETFPEFLEKYSQSLRRLERGLKVSLN</sequence>
<name>A0A382AVF2_9ZZZZ</name>
<dbReference type="InterPro" id="IPR051030">
    <property type="entry name" value="Vitamin_B12-ABC_binding"/>
</dbReference>
<dbReference type="InterPro" id="IPR002491">
    <property type="entry name" value="ABC_transptr_periplasmic_BD"/>
</dbReference>
<dbReference type="Pfam" id="PF01497">
    <property type="entry name" value="Peripla_BP_2"/>
    <property type="match status" value="1"/>
</dbReference>
<protein>
    <recommendedName>
        <fullName evidence="1">Fe/B12 periplasmic-binding domain-containing protein</fullName>
    </recommendedName>
</protein>
<accession>A0A382AVF2</accession>
<dbReference type="SUPFAM" id="SSF53807">
    <property type="entry name" value="Helical backbone' metal receptor"/>
    <property type="match status" value="1"/>
</dbReference>
<reference evidence="2" key="1">
    <citation type="submission" date="2018-05" db="EMBL/GenBank/DDBJ databases">
        <authorList>
            <person name="Lanie J.A."/>
            <person name="Ng W.-L."/>
            <person name="Kazmierczak K.M."/>
            <person name="Andrzejewski T.M."/>
            <person name="Davidsen T.M."/>
            <person name="Wayne K.J."/>
            <person name="Tettelin H."/>
            <person name="Glass J.I."/>
            <person name="Rusch D."/>
            <person name="Podicherti R."/>
            <person name="Tsui H.-C.T."/>
            <person name="Winkler M.E."/>
        </authorList>
    </citation>
    <scope>NUCLEOTIDE SEQUENCE</scope>
</reference>
<gene>
    <name evidence="2" type="ORF">METZ01_LOCUS158135</name>
</gene>
<dbReference type="PANTHER" id="PTHR42860">
    <property type="entry name" value="VITAMIN B12-BINDING PROTEIN"/>
    <property type="match status" value="1"/>
</dbReference>
<evidence type="ECO:0000259" key="1">
    <source>
        <dbReference type="PROSITE" id="PS50983"/>
    </source>
</evidence>
<evidence type="ECO:0000313" key="2">
    <source>
        <dbReference type="EMBL" id="SVB05281.1"/>
    </source>
</evidence>
<dbReference type="PANTHER" id="PTHR42860:SF1">
    <property type="entry name" value="VITAMIN B12-BINDING PROTEIN"/>
    <property type="match status" value="1"/>
</dbReference>
<dbReference type="Gene3D" id="3.40.50.1980">
    <property type="entry name" value="Nitrogenase molybdenum iron protein domain"/>
    <property type="match status" value="2"/>
</dbReference>
<dbReference type="PROSITE" id="PS50983">
    <property type="entry name" value="FE_B12_PBP"/>
    <property type="match status" value="1"/>
</dbReference>
<organism evidence="2">
    <name type="scientific">marine metagenome</name>
    <dbReference type="NCBI Taxonomy" id="408172"/>
    <lineage>
        <taxon>unclassified sequences</taxon>
        <taxon>metagenomes</taxon>
        <taxon>ecological metagenomes</taxon>
    </lineage>
</organism>
<proteinExistence type="predicted"/>